<name>A0ABR9EJT4_9GAMM</name>
<accession>A0ABR9EJT4</accession>
<dbReference type="EMBL" id="AQGV01000014">
    <property type="protein sequence ID" value="MBE0369978.1"/>
    <property type="molecule type" value="Genomic_DNA"/>
</dbReference>
<dbReference type="Proteomes" id="UP000615755">
    <property type="component" value="Unassembled WGS sequence"/>
</dbReference>
<evidence type="ECO:0000313" key="2">
    <source>
        <dbReference type="Proteomes" id="UP000615755"/>
    </source>
</evidence>
<gene>
    <name evidence="1" type="ORF">PAUR_a4593</name>
</gene>
<protein>
    <submittedName>
        <fullName evidence="1">Uncharacterized protein</fullName>
    </submittedName>
</protein>
<organism evidence="1 2">
    <name type="scientific">Pseudoalteromonas aurantia 208</name>
    <dbReference type="NCBI Taxonomy" id="1314867"/>
    <lineage>
        <taxon>Bacteria</taxon>
        <taxon>Pseudomonadati</taxon>
        <taxon>Pseudomonadota</taxon>
        <taxon>Gammaproteobacteria</taxon>
        <taxon>Alteromonadales</taxon>
        <taxon>Pseudoalteromonadaceae</taxon>
        <taxon>Pseudoalteromonas</taxon>
    </lineage>
</organism>
<keyword evidence="2" id="KW-1185">Reference proteome</keyword>
<reference evidence="1 2" key="1">
    <citation type="submission" date="2015-03" db="EMBL/GenBank/DDBJ databases">
        <title>Genome sequence of Pseudoalteromonas aurantia.</title>
        <authorList>
            <person name="Xie B.-B."/>
            <person name="Rong J.-C."/>
            <person name="Qin Q.-L."/>
            <person name="Zhang Y.-Z."/>
        </authorList>
    </citation>
    <scope>NUCLEOTIDE SEQUENCE [LARGE SCALE GENOMIC DNA]</scope>
    <source>
        <strain evidence="1 2">208</strain>
    </source>
</reference>
<comment type="caution">
    <text evidence="1">The sequence shown here is derived from an EMBL/GenBank/DDBJ whole genome shotgun (WGS) entry which is preliminary data.</text>
</comment>
<sequence length="48" mass="5872">MYLWDYANTSDIANHYYCECFLCFVAWFYQGVVSWSILFKLTHFYIVV</sequence>
<proteinExistence type="predicted"/>
<evidence type="ECO:0000313" key="1">
    <source>
        <dbReference type="EMBL" id="MBE0369978.1"/>
    </source>
</evidence>